<reference evidence="6 7" key="1">
    <citation type="submission" date="2019-11" db="EMBL/GenBank/DDBJ databases">
        <title>Comparative genomics of hydrocarbon-degrading Desulfosarcina strains.</title>
        <authorList>
            <person name="Watanabe M."/>
            <person name="Kojima H."/>
            <person name="Fukui M."/>
        </authorList>
    </citation>
    <scope>NUCLEOTIDE SEQUENCE [LARGE SCALE GENOMIC DNA]</scope>
    <source>
        <strain evidence="6 7">28bB2T</strain>
    </source>
</reference>
<dbReference type="AlphaFoldDB" id="A0A5K7ZNZ7"/>
<dbReference type="InterPro" id="IPR003439">
    <property type="entry name" value="ABC_transporter-like_ATP-bd"/>
</dbReference>
<dbReference type="PANTHER" id="PTHR43776">
    <property type="entry name" value="TRANSPORT ATP-BINDING PROTEIN"/>
    <property type="match status" value="1"/>
</dbReference>
<proteinExistence type="inferred from homology"/>
<evidence type="ECO:0000313" key="6">
    <source>
        <dbReference type="EMBL" id="BBO82395.1"/>
    </source>
</evidence>
<dbReference type="GO" id="GO:0016887">
    <property type="term" value="F:ATP hydrolysis activity"/>
    <property type="evidence" value="ECO:0007669"/>
    <property type="project" value="InterPro"/>
</dbReference>
<comment type="similarity">
    <text evidence="1">Belongs to the ABC transporter superfamily.</text>
</comment>
<dbReference type="PANTHER" id="PTHR43776:SF7">
    <property type="entry name" value="D,D-DIPEPTIDE TRANSPORT ATP-BINDING PROTEIN DDPF-RELATED"/>
    <property type="match status" value="1"/>
</dbReference>
<dbReference type="SUPFAM" id="SSF52540">
    <property type="entry name" value="P-loop containing nucleoside triphosphate hydrolases"/>
    <property type="match status" value="1"/>
</dbReference>
<dbReference type="SMART" id="SM00382">
    <property type="entry name" value="AAA"/>
    <property type="match status" value="1"/>
</dbReference>
<dbReference type="Gene3D" id="3.40.50.300">
    <property type="entry name" value="P-loop containing nucleotide triphosphate hydrolases"/>
    <property type="match status" value="1"/>
</dbReference>
<evidence type="ECO:0000256" key="1">
    <source>
        <dbReference type="ARBA" id="ARBA00005417"/>
    </source>
</evidence>
<evidence type="ECO:0000313" key="7">
    <source>
        <dbReference type="Proteomes" id="UP000425960"/>
    </source>
</evidence>
<evidence type="ECO:0000256" key="3">
    <source>
        <dbReference type="ARBA" id="ARBA00022741"/>
    </source>
</evidence>
<dbReference type="RefSeq" id="WP_173179449.1">
    <property type="nucleotide sequence ID" value="NZ_AP021876.1"/>
</dbReference>
<dbReference type="InterPro" id="IPR017871">
    <property type="entry name" value="ABC_transporter-like_CS"/>
</dbReference>
<accession>A0A5K7ZNZ7</accession>
<dbReference type="InterPro" id="IPR050319">
    <property type="entry name" value="ABC_transp_ATP-bind"/>
</dbReference>
<dbReference type="PROSITE" id="PS50893">
    <property type="entry name" value="ABC_TRANSPORTER_2"/>
    <property type="match status" value="1"/>
</dbReference>
<name>A0A5K7ZNZ7_9BACT</name>
<dbReference type="InterPro" id="IPR003593">
    <property type="entry name" value="AAA+_ATPase"/>
</dbReference>
<sequence length="209" mass="23190">MLEAEHISYRFADTQPWIIQNATLRIAPGEVVGLHGHSGEGKTTLAKILAGYLMPDKGTVRVDQAPLPSKGYCPVQMVFQHPETVLNPRWCIRDSLLEAGTVPDERLRHFQLRKEWLERKPHELSGGELQRIAIARVLGTGTRYLLADEITTMLDAITQVQIWTALLAVAKKKNIGAMVISHDAQLIKRICDRVINIAGIQGKGGDTTL</sequence>
<evidence type="ECO:0000259" key="5">
    <source>
        <dbReference type="PROSITE" id="PS50893"/>
    </source>
</evidence>
<organism evidence="6 7">
    <name type="scientific">Desulfosarcina ovata subsp. sediminis</name>
    <dbReference type="NCBI Taxonomy" id="885957"/>
    <lineage>
        <taxon>Bacteria</taxon>
        <taxon>Pseudomonadati</taxon>
        <taxon>Thermodesulfobacteriota</taxon>
        <taxon>Desulfobacteria</taxon>
        <taxon>Desulfobacterales</taxon>
        <taxon>Desulfosarcinaceae</taxon>
        <taxon>Desulfosarcina</taxon>
    </lineage>
</organism>
<protein>
    <submittedName>
        <fullName evidence="6">Peptide ABC transporter</fullName>
    </submittedName>
</protein>
<keyword evidence="2" id="KW-0813">Transport</keyword>
<gene>
    <name evidence="6" type="ORF">DSCO28_29610</name>
</gene>
<dbReference type="GO" id="GO:0055085">
    <property type="term" value="P:transmembrane transport"/>
    <property type="evidence" value="ECO:0007669"/>
    <property type="project" value="UniProtKB-ARBA"/>
</dbReference>
<dbReference type="Proteomes" id="UP000425960">
    <property type="component" value="Chromosome"/>
</dbReference>
<dbReference type="InterPro" id="IPR027417">
    <property type="entry name" value="P-loop_NTPase"/>
</dbReference>
<dbReference type="EMBL" id="AP021876">
    <property type="protein sequence ID" value="BBO82395.1"/>
    <property type="molecule type" value="Genomic_DNA"/>
</dbReference>
<dbReference type="PROSITE" id="PS00211">
    <property type="entry name" value="ABC_TRANSPORTER_1"/>
    <property type="match status" value="1"/>
</dbReference>
<feature type="domain" description="ABC transporter" evidence="5">
    <location>
        <begin position="2"/>
        <end position="209"/>
    </location>
</feature>
<evidence type="ECO:0000256" key="4">
    <source>
        <dbReference type="ARBA" id="ARBA00022840"/>
    </source>
</evidence>
<dbReference type="GO" id="GO:0005524">
    <property type="term" value="F:ATP binding"/>
    <property type="evidence" value="ECO:0007669"/>
    <property type="project" value="UniProtKB-KW"/>
</dbReference>
<evidence type="ECO:0000256" key="2">
    <source>
        <dbReference type="ARBA" id="ARBA00022448"/>
    </source>
</evidence>
<dbReference type="Pfam" id="PF00005">
    <property type="entry name" value="ABC_tran"/>
    <property type="match status" value="1"/>
</dbReference>
<keyword evidence="3" id="KW-0547">Nucleotide-binding</keyword>
<keyword evidence="4" id="KW-0067">ATP-binding</keyword>
<dbReference type="KEGG" id="dov:DSCO28_29610"/>